<dbReference type="Proteomes" id="UP000481087">
    <property type="component" value="Unassembled WGS sequence"/>
</dbReference>
<gene>
    <name evidence="1" type="ORF">GQF01_24785</name>
</gene>
<evidence type="ECO:0000313" key="2">
    <source>
        <dbReference type="Proteomes" id="UP000481087"/>
    </source>
</evidence>
<dbReference type="EMBL" id="WTUZ01000022">
    <property type="protein sequence ID" value="MZQ85338.1"/>
    <property type="molecule type" value="Genomic_DNA"/>
</dbReference>
<name>A0A6L8V4I9_9BACL</name>
<dbReference type="AlphaFoldDB" id="A0A6L8V4I9"/>
<proteinExistence type="predicted"/>
<organism evidence="1 2">
    <name type="scientific">Paenibacillus silvestris</name>
    <dbReference type="NCBI Taxonomy" id="2606219"/>
    <lineage>
        <taxon>Bacteria</taxon>
        <taxon>Bacillati</taxon>
        <taxon>Bacillota</taxon>
        <taxon>Bacilli</taxon>
        <taxon>Bacillales</taxon>
        <taxon>Paenibacillaceae</taxon>
        <taxon>Paenibacillus</taxon>
    </lineage>
</organism>
<sequence length="76" mass="8499">MIKQGINGPIFALIAYDSKSFDIPTVASVKTQTTRDLFIYFILKREITDGGWALGEKRLRPDPDITAMAIQGRLTI</sequence>
<keyword evidence="2" id="KW-1185">Reference proteome</keyword>
<protein>
    <submittedName>
        <fullName evidence="1">Uncharacterized protein</fullName>
    </submittedName>
</protein>
<reference evidence="1 2" key="1">
    <citation type="submission" date="2019-12" db="EMBL/GenBank/DDBJ databases">
        <title>Paenibacillus sp. nov. sp. isolated from soil.</title>
        <authorList>
            <person name="Kim J."/>
            <person name="Jeong S.E."/>
            <person name="Jung H.S."/>
            <person name="Jeon C.O."/>
        </authorList>
    </citation>
    <scope>NUCLEOTIDE SEQUENCE [LARGE SCALE GENOMIC DNA]</scope>
    <source>
        <strain evidence="1 2">5J-6</strain>
    </source>
</reference>
<comment type="caution">
    <text evidence="1">The sequence shown here is derived from an EMBL/GenBank/DDBJ whole genome shotgun (WGS) entry which is preliminary data.</text>
</comment>
<accession>A0A6L8V4I9</accession>
<evidence type="ECO:0000313" key="1">
    <source>
        <dbReference type="EMBL" id="MZQ85338.1"/>
    </source>
</evidence>
<dbReference type="RefSeq" id="WP_161409486.1">
    <property type="nucleotide sequence ID" value="NZ_WTUZ01000022.1"/>
</dbReference>